<evidence type="ECO:0000313" key="1">
    <source>
        <dbReference type="EMBL" id="JAD51699.1"/>
    </source>
</evidence>
<sequence length="15" mass="1731">MVVIYSSIFKFPNEG</sequence>
<reference evidence="1" key="1">
    <citation type="submission" date="2014-09" db="EMBL/GenBank/DDBJ databases">
        <authorList>
            <person name="Magalhaes I.L.F."/>
            <person name="Oliveira U."/>
            <person name="Santos F.R."/>
            <person name="Vidigal T.H.D.A."/>
            <person name="Brescovit A.D."/>
            <person name="Santos A.J."/>
        </authorList>
    </citation>
    <scope>NUCLEOTIDE SEQUENCE</scope>
    <source>
        <tissue evidence="1">Shoot tissue taken approximately 20 cm above the soil surface</tissue>
    </source>
</reference>
<organism evidence="1">
    <name type="scientific">Arundo donax</name>
    <name type="common">Giant reed</name>
    <name type="synonym">Donax arundinaceus</name>
    <dbReference type="NCBI Taxonomy" id="35708"/>
    <lineage>
        <taxon>Eukaryota</taxon>
        <taxon>Viridiplantae</taxon>
        <taxon>Streptophyta</taxon>
        <taxon>Embryophyta</taxon>
        <taxon>Tracheophyta</taxon>
        <taxon>Spermatophyta</taxon>
        <taxon>Magnoliopsida</taxon>
        <taxon>Liliopsida</taxon>
        <taxon>Poales</taxon>
        <taxon>Poaceae</taxon>
        <taxon>PACMAD clade</taxon>
        <taxon>Arundinoideae</taxon>
        <taxon>Arundineae</taxon>
        <taxon>Arundo</taxon>
    </lineage>
</organism>
<dbReference type="EMBL" id="GBRH01246196">
    <property type="protein sequence ID" value="JAD51699.1"/>
    <property type="molecule type" value="Transcribed_RNA"/>
</dbReference>
<protein>
    <submittedName>
        <fullName evidence="1">Uncharacterized protein</fullName>
    </submittedName>
</protein>
<proteinExistence type="predicted"/>
<accession>A0A0A9AJ37</accession>
<name>A0A0A9AJ37_ARUDO</name>
<reference evidence="1" key="2">
    <citation type="journal article" date="2015" name="Data Brief">
        <title>Shoot transcriptome of the giant reed, Arundo donax.</title>
        <authorList>
            <person name="Barrero R.A."/>
            <person name="Guerrero F.D."/>
            <person name="Moolhuijzen P."/>
            <person name="Goolsby J.A."/>
            <person name="Tidwell J."/>
            <person name="Bellgard S.E."/>
            <person name="Bellgard M.I."/>
        </authorList>
    </citation>
    <scope>NUCLEOTIDE SEQUENCE</scope>
    <source>
        <tissue evidence="1">Shoot tissue taken approximately 20 cm above the soil surface</tissue>
    </source>
</reference>